<reference evidence="1" key="1">
    <citation type="journal article" date="2014" name="Nat. Commun.">
        <title>The emerging biofuel crop Camelina sativa retains a highly undifferentiated hexaploid genome structure.</title>
        <authorList>
            <person name="Kagale S."/>
            <person name="Koh C."/>
            <person name="Nixon J."/>
            <person name="Bollina V."/>
            <person name="Clarke W.E."/>
            <person name="Tuteja R."/>
            <person name="Spillane C."/>
            <person name="Robinson S.J."/>
            <person name="Links M.G."/>
            <person name="Clarke C."/>
            <person name="Higgins E.E."/>
            <person name="Huebert T."/>
            <person name="Sharpe A.G."/>
            <person name="Parkin I.A."/>
        </authorList>
    </citation>
    <scope>NUCLEOTIDE SEQUENCE [LARGE SCALE GENOMIC DNA]</scope>
    <source>
        <strain evidence="1">cv. DH55</strain>
    </source>
</reference>
<dbReference type="GeneID" id="104779198"/>
<organism evidence="1 2">
    <name type="scientific">Camelina sativa</name>
    <name type="common">False flax</name>
    <name type="synonym">Myagrum sativum</name>
    <dbReference type="NCBI Taxonomy" id="90675"/>
    <lineage>
        <taxon>Eukaryota</taxon>
        <taxon>Viridiplantae</taxon>
        <taxon>Streptophyta</taxon>
        <taxon>Embryophyta</taxon>
        <taxon>Tracheophyta</taxon>
        <taxon>Spermatophyta</taxon>
        <taxon>Magnoliopsida</taxon>
        <taxon>eudicotyledons</taxon>
        <taxon>Gunneridae</taxon>
        <taxon>Pentapetalae</taxon>
        <taxon>rosids</taxon>
        <taxon>malvids</taxon>
        <taxon>Brassicales</taxon>
        <taxon>Brassicaceae</taxon>
        <taxon>Camelineae</taxon>
        <taxon>Camelina</taxon>
    </lineage>
</organism>
<gene>
    <name evidence="2" type="primary">LOC104779198</name>
</gene>
<reference evidence="2" key="2">
    <citation type="submission" date="2025-08" db="UniProtKB">
        <authorList>
            <consortium name="RefSeq"/>
        </authorList>
    </citation>
    <scope>IDENTIFICATION</scope>
    <source>
        <tissue evidence="2">Leaf</tissue>
    </source>
</reference>
<dbReference type="InterPro" id="IPR036691">
    <property type="entry name" value="Endo/exonu/phosph_ase_sf"/>
</dbReference>
<keyword evidence="1" id="KW-1185">Reference proteome</keyword>
<dbReference type="SUPFAM" id="SSF56219">
    <property type="entry name" value="DNase I-like"/>
    <property type="match status" value="1"/>
</dbReference>
<dbReference type="PANTHER" id="PTHR33710">
    <property type="entry name" value="BNAC02G09200D PROTEIN"/>
    <property type="match status" value="1"/>
</dbReference>
<evidence type="ECO:0000313" key="2">
    <source>
        <dbReference type="RefSeq" id="XP_010501876.1"/>
    </source>
</evidence>
<proteinExistence type="predicted"/>
<dbReference type="Gene3D" id="3.60.10.10">
    <property type="entry name" value="Endonuclease/exonuclease/phosphatase"/>
    <property type="match status" value="1"/>
</dbReference>
<dbReference type="Proteomes" id="UP000694864">
    <property type="component" value="Chromosome 3"/>
</dbReference>
<dbReference type="RefSeq" id="XP_010501876.1">
    <property type="nucleotide sequence ID" value="XM_010503574.1"/>
</dbReference>
<evidence type="ECO:0000313" key="1">
    <source>
        <dbReference type="Proteomes" id="UP000694864"/>
    </source>
</evidence>
<protein>
    <submittedName>
        <fullName evidence="2">Uncharacterized protein LOC104779198</fullName>
    </submittedName>
</protein>
<name>A0ABM0YJD9_CAMSA</name>
<accession>A0ABM0YJD9</accession>
<sequence>MEVVDSSDQLISTKLLNGEEVINIIVVYAAPTVSRRSGLWAQLREVMCGVVGSLLVGGDFNTIVRLDERSGGNGRLSQDSVTFGDWINKSPLIDMGFKGKQFTWRRGREERTLVAKRLDRVLCCPATRLRWQEAKVTHLPFLSSNHVPLYVQLSPETVMDPRWRPFRFEAAWMKHECFKDLLLASWRRDLSTPDALKQLEVTLCRWNREVFGVVQRRK</sequence>
<dbReference type="PANTHER" id="PTHR33710:SF77">
    <property type="entry name" value="DNASE I-LIKE SUPERFAMILY PROTEIN"/>
    <property type="match status" value="1"/>
</dbReference>